<dbReference type="InterPro" id="IPR024845">
    <property type="entry name" value="NHS-like"/>
</dbReference>
<feature type="compositionally biased region" description="Basic and acidic residues" evidence="1">
    <location>
        <begin position="462"/>
        <end position="477"/>
    </location>
</feature>
<feature type="compositionally biased region" description="Polar residues" evidence="1">
    <location>
        <begin position="392"/>
        <end position="416"/>
    </location>
</feature>
<organism evidence="2 3">
    <name type="scientific">Onychostoma macrolepis</name>
    <dbReference type="NCBI Taxonomy" id="369639"/>
    <lineage>
        <taxon>Eukaryota</taxon>
        <taxon>Metazoa</taxon>
        <taxon>Chordata</taxon>
        <taxon>Craniata</taxon>
        <taxon>Vertebrata</taxon>
        <taxon>Euteleostomi</taxon>
        <taxon>Actinopterygii</taxon>
        <taxon>Neopterygii</taxon>
        <taxon>Teleostei</taxon>
        <taxon>Ostariophysi</taxon>
        <taxon>Cypriniformes</taxon>
        <taxon>Cyprinidae</taxon>
        <taxon>Acrossocheilinae</taxon>
        <taxon>Onychostoma</taxon>
    </lineage>
</organism>
<feature type="compositionally biased region" description="Basic and acidic residues" evidence="1">
    <location>
        <begin position="584"/>
        <end position="595"/>
    </location>
</feature>
<feature type="compositionally biased region" description="Low complexity" evidence="1">
    <location>
        <begin position="549"/>
        <end position="564"/>
    </location>
</feature>
<evidence type="ECO:0000313" key="3">
    <source>
        <dbReference type="Proteomes" id="UP000579812"/>
    </source>
</evidence>
<feature type="region of interest" description="Disordered" evidence="1">
    <location>
        <begin position="1355"/>
        <end position="1431"/>
    </location>
</feature>
<feature type="compositionally biased region" description="Polar residues" evidence="1">
    <location>
        <begin position="1111"/>
        <end position="1131"/>
    </location>
</feature>
<feature type="region of interest" description="Disordered" evidence="1">
    <location>
        <begin position="1106"/>
        <end position="1140"/>
    </location>
</feature>
<feature type="region of interest" description="Disordered" evidence="1">
    <location>
        <begin position="435"/>
        <end position="676"/>
    </location>
</feature>
<feature type="region of interest" description="Disordered" evidence="1">
    <location>
        <begin position="366"/>
        <end position="416"/>
    </location>
</feature>
<feature type="compositionally biased region" description="Low complexity" evidence="1">
    <location>
        <begin position="368"/>
        <end position="386"/>
    </location>
</feature>
<evidence type="ECO:0000313" key="2">
    <source>
        <dbReference type="EMBL" id="KAF4100276.1"/>
    </source>
</evidence>
<reference evidence="2 3" key="1">
    <citation type="submission" date="2020-04" db="EMBL/GenBank/DDBJ databases">
        <title>Chromosome-level genome assembly of a cyprinid fish Onychostoma macrolepis by integration of Nanopore Sequencing, Bionano and Hi-C technology.</title>
        <authorList>
            <person name="Wang D."/>
        </authorList>
    </citation>
    <scope>NUCLEOTIDE SEQUENCE [LARGE SCALE GENOMIC DNA]</scope>
    <source>
        <strain evidence="2">SWU-2019</strain>
        <tissue evidence="2">Muscle</tissue>
    </source>
</reference>
<dbReference type="PANTHER" id="PTHR23039:SF6">
    <property type="entry name" value="SIMILAR TO MKIAA1522 PROTEIN"/>
    <property type="match status" value="1"/>
</dbReference>
<feature type="compositionally biased region" description="Basic and acidic residues" evidence="1">
    <location>
        <begin position="528"/>
        <end position="543"/>
    </location>
</feature>
<accession>A0A7J6BZ78</accession>
<feature type="region of interest" description="Disordered" evidence="1">
    <location>
        <begin position="1035"/>
        <end position="1054"/>
    </location>
</feature>
<feature type="compositionally biased region" description="Acidic residues" evidence="1">
    <location>
        <begin position="139"/>
        <end position="149"/>
    </location>
</feature>
<feature type="compositionally biased region" description="Low complexity" evidence="1">
    <location>
        <begin position="1237"/>
        <end position="1252"/>
    </location>
</feature>
<evidence type="ECO:0000256" key="1">
    <source>
        <dbReference type="SAM" id="MobiDB-lite"/>
    </source>
</evidence>
<gene>
    <name evidence="2" type="ORF">G5714_018472</name>
</gene>
<feature type="compositionally biased region" description="Low complexity" evidence="1">
    <location>
        <begin position="637"/>
        <end position="658"/>
    </location>
</feature>
<feature type="compositionally biased region" description="Acidic residues" evidence="1">
    <location>
        <begin position="988"/>
        <end position="1001"/>
    </location>
</feature>
<feature type="compositionally biased region" description="Polar residues" evidence="1">
    <location>
        <begin position="1414"/>
        <end position="1431"/>
    </location>
</feature>
<protein>
    <recommendedName>
        <fullName evidence="4">KIAA1522</fullName>
    </recommendedName>
</protein>
<feature type="region of interest" description="Disordered" evidence="1">
    <location>
        <begin position="922"/>
        <end position="1012"/>
    </location>
</feature>
<feature type="compositionally biased region" description="Low complexity" evidence="1">
    <location>
        <begin position="446"/>
        <end position="457"/>
    </location>
</feature>
<keyword evidence="3" id="KW-1185">Reference proteome</keyword>
<dbReference type="EMBL" id="JAAMOB010000019">
    <property type="protein sequence ID" value="KAF4100276.1"/>
    <property type="molecule type" value="Genomic_DNA"/>
</dbReference>
<feature type="region of interest" description="Disordered" evidence="1">
    <location>
        <begin position="43"/>
        <end position="89"/>
    </location>
</feature>
<comment type="caution">
    <text evidence="2">The sequence shown here is derived from an EMBL/GenBank/DDBJ whole genome shotgun (WGS) entry which is preliminary data.</text>
</comment>
<feature type="compositionally biased region" description="Basic and acidic residues" evidence="1">
    <location>
        <begin position="435"/>
        <end position="445"/>
    </location>
</feature>
<feature type="region of interest" description="Disordered" evidence="1">
    <location>
        <begin position="1198"/>
        <end position="1253"/>
    </location>
</feature>
<feature type="compositionally biased region" description="Polar residues" evidence="1">
    <location>
        <begin position="479"/>
        <end position="488"/>
    </location>
</feature>
<evidence type="ECO:0008006" key="4">
    <source>
        <dbReference type="Google" id="ProtNLM"/>
    </source>
</evidence>
<sequence length="1431" mass="156592">MSRSSSVGDLVPKDITEILALQQASKKKRGSSLGRAFSWFKGSKRKRSLSNGHSRSGGPCGRSGESTTAKQIHASGDSKAGQKQNEPRKLTVHYTASQYYQENVFIEGSRPQYLEDLHTEAQEGLKILQQEENKNGVDFQDDQTVPEEDTSSKERDESLETDSTAGHSVISVSTVSAVSSRPVLTRQGSTFKPLNPVKRLDKTKRRSRRTTIMGIPQQVQRELDMARGTILQQRPNGDHDSEDEFSGRVVIPTIDGELPSVNHEGARVHLQNIEVLQTSRDEEFLINHIHSVYQDELNRKLGIGACPTQRPKSLAVPWMTTSSFLHEPQGPVMSISPQATYLSKIIPNAILPAAIDIIEINHDHSRRSTSTVSKSSLASASPASSRSGGGTNQDPTTASPNRSHSQSSETIVSNSSTISSKAKCLPTFVADSTKEVSDLIPKDESITSSSSCKSSNSNGTNHRLDHREMGEAGEKVRNSHSFSRNLSVMKTKLPPAPPQRTYSLHHEKLKRRSRELVDIKNMAPDDGQTGRELRSAKDHESTNNEKSSVHSSLLSSSRECSPLSPHQAFTRSHVRSGNSSPQKTGEESGENKFDRTLSPSSGYSSQSGTPTHSPKEVSPSSPGKRRVKPSKPERTCVRTSPVVSVSSSMTSLSSVTSDTAHHDIQTNTTPSEPLKCSPPVTTVKNKVTLTHPTIPLRELFNIPPPPKVKAPSPPPPDTWIHNKRTIELLCGPGPNPHRLHQLQKQQKESLIGKNQNTNAIQITEQMNPKIQTTEEVKSGTQLENKEAIKEQNESMSSQLHEQMMTEPPYLRHNESSTLNNVLNELKSTKIPTEVNQNVHTQDQRTVEDQKEKGNQILPTTTVPTIKVDQSMLSQPNCEVKTSPEIVITTCTTRNEETSEENKGNCIVKDLLNHKQLQTLGIEKPEVNGISPPPSPPPEHHPPPPPTKKTSAFSGSIPPSDEEEQKQDTEEQVTLLESSWPPPPPPMEESTDLMFEEQDELDFPPPPPSFIHEPLSEVSVDCHEESCEQQDNIELRSSNASDMASSPDQDSKIQTILPTRTVQNEMEGRQDKPCNNVSHFSVDEGGMETVAPTKMSSLLPDELVQGEEMPTLSAQDSSEQTSLDTQADSTNVPLAPPLPVEDQSTVNFRRQLSLINKDSRSKDLLCRHKSTPIPKEDANIPLVTPSLLQMVRLRSVNVGEDQVNDTKPSTEATTNEDHGITSQATPQKPIRKSLTLKSNSPAKSSPAPATVPSMRLQEAIRMKTAAMSSSGVPAMLNLRFSSNSSASSPVPSPKTPDGCDLHKSPASTASFIFSKSTKKVVIETSTSPEVQASLKQSLAAEIMQVSDQAKTMVTNGTKKPIKVPPPVAKKPVHGTNHPNKTENATPDKTEILTNKQLTRVEVNGQSDQVHPAGQRAQSLGNQKQARSTETAC</sequence>
<proteinExistence type="predicted"/>
<feature type="region of interest" description="Disordered" evidence="1">
    <location>
        <begin position="131"/>
        <end position="167"/>
    </location>
</feature>
<feature type="compositionally biased region" description="Polar residues" evidence="1">
    <location>
        <begin position="1390"/>
        <end position="1407"/>
    </location>
</feature>
<feature type="compositionally biased region" description="Polar residues" evidence="1">
    <location>
        <begin position="567"/>
        <end position="583"/>
    </location>
</feature>
<name>A0A7J6BZ78_9TELE</name>
<feature type="compositionally biased region" description="Low complexity" evidence="1">
    <location>
        <begin position="598"/>
        <end position="611"/>
    </location>
</feature>
<feature type="compositionally biased region" description="Pro residues" evidence="1">
    <location>
        <begin position="930"/>
        <end position="946"/>
    </location>
</feature>
<dbReference type="Proteomes" id="UP000579812">
    <property type="component" value="Unassembled WGS sequence"/>
</dbReference>
<dbReference type="GO" id="GO:0030154">
    <property type="term" value="P:cell differentiation"/>
    <property type="evidence" value="ECO:0007669"/>
    <property type="project" value="TreeGrafter"/>
</dbReference>
<dbReference type="Pfam" id="PF15273">
    <property type="entry name" value="NHS"/>
    <property type="match status" value="1"/>
</dbReference>
<dbReference type="PANTHER" id="PTHR23039">
    <property type="entry name" value="NANCE-HORAN SYNDROME PROTEIN"/>
    <property type="match status" value="1"/>
</dbReference>